<dbReference type="SUPFAM" id="SSF50346">
    <property type="entry name" value="PRC-barrel domain"/>
    <property type="match status" value="1"/>
</dbReference>
<dbReference type="Pfam" id="PF05239">
    <property type="entry name" value="PRC"/>
    <property type="match status" value="1"/>
</dbReference>
<dbReference type="Gene3D" id="2.30.30.240">
    <property type="entry name" value="PRC-barrel domain"/>
    <property type="match status" value="1"/>
</dbReference>
<proteinExistence type="predicted"/>
<dbReference type="InterPro" id="IPR027275">
    <property type="entry name" value="PRC-brl_dom"/>
</dbReference>
<evidence type="ECO:0000313" key="2">
    <source>
        <dbReference type="EMBL" id="RBP01750.1"/>
    </source>
</evidence>
<dbReference type="OrthoDB" id="2468688at2"/>
<dbReference type="AlphaFoldDB" id="A0A366EJ50"/>
<sequence length="81" mass="9395">MRYRDLSNKEIVDIQTGTRLGILGQTDIELDEATGEIIAFIIPNYSWFGLKKENVTHRIQWSDIEKIGEDMIMIRQTPLSK</sequence>
<accession>A0A366EJ50</accession>
<dbReference type="STRING" id="200904.GCA_900168775_01617"/>
<feature type="domain" description="PRC-barrel" evidence="1">
    <location>
        <begin position="1"/>
        <end position="77"/>
    </location>
</feature>
<protein>
    <submittedName>
        <fullName evidence="2">YlmC/YmxH family sporulation protein</fullName>
    </submittedName>
</protein>
<dbReference type="NCBIfam" id="TIGR02888">
    <property type="entry name" value="spore_YlmC_YmxH"/>
    <property type="match status" value="1"/>
</dbReference>
<dbReference type="InterPro" id="IPR014238">
    <property type="entry name" value="Spore_YlmC/YmxH"/>
</dbReference>
<reference evidence="2 3" key="1">
    <citation type="submission" date="2018-06" db="EMBL/GenBank/DDBJ databases">
        <title>Genomic Encyclopedia of Type Strains, Phase IV (KMG-IV): sequencing the most valuable type-strain genomes for metagenomic binning, comparative biology and taxonomic classification.</title>
        <authorList>
            <person name="Goeker M."/>
        </authorList>
    </citation>
    <scope>NUCLEOTIDE SEQUENCE [LARGE SCALE GENOMIC DNA]</scope>
    <source>
        <strain evidence="2 3">DSM 15140</strain>
    </source>
</reference>
<dbReference type="RefSeq" id="WP_079709495.1">
    <property type="nucleotide sequence ID" value="NZ_BAABQN010000001.1"/>
</dbReference>
<dbReference type="PANTHER" id="PTHR40061:SF2">
    <property type="entry name" value="PRC-BARREL DOMAIN-CONTAINING PROTEIN"/>
    <property type="match status" value="1"/>
</dbReference>
<gene>
    <name evidence="2" type="ORF">DES48_101494</name>
</gene>
<name>A0A366EJ50_9BACI</name>
<keyword evidence="3" id="KW-1185">Reference proteome</keyword>
<comment type="caution">
    <text evidence="2">The sequence shown here is derived from an EMBL/GenBank/DDBJ whole genome shotgun (WGS) entry which is preliminary data.</text>
</comment>
<evidence type="ECO:0000313" key="3">
    <source>
        <dbReference type="Proteomes" id="UP000252254"/>
    </source>
</evidence>
<dbReference type="Proteomes" id="UP000252254">
    <property type="component" value="Unassembled WGS sequence"/>
</dbReference>
<dbReference type="InterPro" id="IPR011033">
    <property type="entry name" value="PRC_barrel-like_sf"/>
</dbReference>
<evidence type="ECO:0000259" key="1">
    <source>
        <dbReference type="Pfam" id="PF05239"/>
    </source>
</evidence>
<dbReference type="PANTHER" id="PTHR40061">
    <property type="entry name" value="SPORULATION PROTEIN YLMC-RELATED"/>
    <property type="match status" value="1"/>
</dbReference>
<organism evidence="2 3">
    <name type="scientific">Paraliobacillus ryukyuensis</name>
    <dbReference type="NCBI Taxonomy" id="200904"/>
    <lineage>
        <taxon>Bacteria</taxon>
        <taxon>Bacillati</taxon>
        <taxon>Bacillota</taxon>
        <taxon>Bacilli</taxon>
        <taxon>Bacillales</taxon>
        <taxon>Bacillaceae</taxon>
        <taxon>Paraliobacillus</taxon>
    </lineage>
</organism>
<dbReference type="EMBL" id="QNRI01000001">
    <property type="protein sequence ID" value="RBP01750.1"/>
    <property type="molecule type" value="Genomic_DNA"/>
</dbReference>